<organism evidence="1 2">
    <name type="scientific">Metabacillus idriensis</name>
    <dbReference type="NCBI Taxonomy" id="324768"/>
    <lineage>
        <taxon>Bacteria</taxon>
        <taxon>Bacillati</taxon>
        <taxon>Bacillota</taxon>
        <taxon>Bacilli</taxon>
        <taxon>Bacillales</taxon>
        <taxon>Bacillaceae</taxon>
        <taxon>Metabacillus</taxon>
    </lineage>
</organism>
<dbReference type="AlphaFoldDB" id="A0A6I2ME64"/>
<dbReference type="RefSeq" id="WP_154319601.1">
    <property type="nucleotide sequence ID" value="NZ_CAJGAA010000012.1"/>
</dbReference>
<evidence type="ECO:0000313" key="1">
    <source>
        <dbReference type="EMBL" id="MRX56628.1"/>
    </source>
</evidence>
<reference evidence="1 2" key="1">
    <citation type="submission" date="2019-11" db="EMBL/GenBank/DDBJ databases">
        <title>Bacillus idriensis genome.</title>
        <authorList>
            <person name="Konopka E.N."/>
            <person name="Newman J.D."/>
        </authorList>
    </citation>
    <scope>NUCLEOTIDE SEQUENCE [LARGE SCALE GENOMIC DNA]</scope>
    <source>
        <strain evidence="1 2">DSM 19097</strain>
    </source>
</reference>
<protein>
    <submittedName>
        <fullName evidence="1">Uncharacterized protein</fullName>
    </submittedName>
</protein>
<proteinExistence type="predicted"/>
<name>A0A6I2ME64_9BACI</name>
<dbReference type="EMBL" id="WKKF01000014">
    <property type="protein sequence ID" value="MRX56628.1"/>
    <property type="molecule type" value="Genomic_DNA"/>
</dbReference>
<sequence length="75" mass="9003">MYLQNQIVIEWIIAKYYEDFSFEKRLENSIKMEMELHPLKEGEALEIHQVVFVGEFNNEKVYLIILNIVPEKVTD</sequence>
<keyword evidence="2" id="KW-1185">Reference proteome</keyword>
<accession>A0A6I2ME64</accession>
<dbReference type="Proteomes" id="UP000441585">
    <property type="component" value="Unassembled WGS sequence"/>
</dbReference>
<comment type="caution">
    <text evidence="1">The sequence shown here is derived from an EMBL/GenBank/DDBJ whole genome shotgun (WGS) entry which is preliminary data.</text>
</comment>
<gene>
    <name evidence="1" type="ORF">GJU41_22030</name>
</gene>
<evidence type="ECO:0000313" key="2">
    <source>
        <dbReference type="Proteomes" id="UP000441585"/>
    </source>
</evidence>